<sequence length="170" mass="19228">MVEIKSLILAIICFFTQEQIPVISTDVTLFLDVTEKTITIEQHNLSTIKEEEQNAIKGLKAVENKTDLVASMQNVTLISKEIFVKNNELNAKIKLSYTSIKDIADLGFSLNTDGTYSYFKSNTIELLTDNGIEKEDEFIFKADKNIKFKVTPKLYKDVKLISLAPAWSVK</sequence>
<protein>
    <submittedName>
        <fullName evidence="1">Uncharacterized protein</fullName>
    </submittedName>
</protein>
<dbReference type="STRING" id="76595.SAMN05660313_01570"/>
<reference evidence="2" key="1">
    <citation type="submission" date="2016-11" db="EMBL/GenBank/DDBJ databases">
        <authorList>
            <person name="Varghese N."/>
            <person name="Submissions S."/>
        </authorList>
    </citation>
    <scope>NUCLEOTIDE SEQUENCE [LARGE SCALE GENOMIC DNA]</scope>
    <source>
        <strain evidence="2">DSM 24786</strain>
    </source>
</reference>
<accession>A0A1K1P393</accession>
<name>A0A1K1P393_9FLAO</name>
<keyword evidence="2" id="KW-1185">Reference proteome</keyword>
<dbReference type="AlphaFoldDB" id="A0A1K1P393"/>
<dbReference type="Proteomes" id="UP000183257">
    <property type="component" value="Unassembled WGS sequence"/>
</dbReference>
<evidence type="ECO:0000313" key="2">
    <source>
        <dbReference type="Proteomes" id="UP000183257"/>
    </source>
</evidence>
<proteinExistence type="predicted"/>
<organism evidence="1 2">
    <name type="scientific">Cellulophaga fucicola</name>
    <dbReference type="NCBI Taxonomy" id="76595"/>
    <lineage>
        <taxon>Bacteria</taxon>
        <taxon>Pseudomonadati</taxon>
        <taxon>Bacteroidota</taxon>
        <taxon>Flavobacteriia</taxon>
        <taxon>Flavobacteriales</taxon>
        <taxon>Flavobacteriaceae</taxon>
        <taxon>Cellulophaga</taxon>
    </lineage>
</organism>
<dbReference type="EMBL" id="FPIY01000002">
    <property type="protein sequence ID" value="SFW41939.1"/>
    <property type="molecule type" value="Genomic_DNA"/>
</dbReference>
<gene>
    <name evidence="1" type="ORF">SAMN05660313_01570</name>
</gene>
<dbReference type="RefSeq" id="WP_072303231.1">
    <property type="nucleotide sequence ID" value="NZ_FPIY01000002.1"/>
</dbReference>
<dbReference type="OrthoDB" id="1432243at2"/>
<evidence type="ECO:0000313" key="1">
    <source>
        <dbReference type="EMBL" id="SFW41939.1"/>
    </source>
</evidence>